<feature type="region of interest" description="Disordered" evidence="4">
    <location>
        <begin position="155"/>
        <end position="177"/>
    </location>
</feature>
<dbReference type="SUPFAM" id="SSF56349">
    <property type="entry name" value="DNA breaking-rejoining enzymes"/>
    <property type="match status" value="1"/>
</dbReference>
<dbReference type="RefSeq" id="WP_394483239.1">
    <property type="nucleotide sequence ID" value="NZ_JBIGHV010000010.1"/>
</dbReference>
<dbReference type="InterPro" id="IPR002104">
    <property type="entry name" value="Integrase_catalytic"/>
</dbReference>
<evidence type="ECO:0000313" key="6">
    <source>
        <dbReference type="EMBL" id="MFG6432957.1"/>
    </source>
</evidence>
<evidence type="ECO:0000313" key="7">
    <source>
        <dbReference type="Proteomes" id="UP001606210"/>
    </source>
</evidence>
<dbReference type="InterPro" id="IPR011010">
    <property type="entry name" value="DNA_brk_join_enz"/>
</dbReference>
<evidence type="ECO:0000259" key="5">
    <source>
        <dbReference type="PROSITE" id="PS51898"/>
    </source>
</evidence>
<protein>
    <submittedName>
        <fullName evidence="6">Tyrosine-type recombinase/integrase</fullName>
    </submittedName>
</protein>
<keyword evidence="3" id="KW-0233">DNA recombination</keyword>
<evidence type="ECO:0000256" key="3">
    <source>
        <dbReference type="ARBA" id="ARBA00023172"/>
    </source>
</evidence>
<dbReference type="Pfam" id="PF00589">
    <property type="entry name" value="Phage_integrase"/>
    <property type="match status" value="1"/>
</dbReference>
<dbReference type="InterPro" id="IPR050090">
    <property type="entry name" value="Tyrosine_recombinase_XerCD"/>
</dbReference>
<gene>
    <name evidence="6" type="ORF">ACG00Y_23785</name>
</gene>
<organism evidence="6 7">
    <name type="scientific">Pelomonas parva</name>
    <dbReference type="NCBI Taxonomy" id="3299032"/>
    <lineage>
        <taxon>Bacteria</taxon>
        <taxon>Pseudomonadati</taxon>
        <taxon>Pseudomonadota</taxon>
        <taxon>Betaproteobacteria</taxon>
        <taxon>Burkholderiales</taxon>
        <taxon>Sphaerotilaceae</taxon>
        <taxon>Roseateles</taxon>
    </lineage>
</organism>
<dbReference type="Gene3D" id="1.10.150.130">
    <property type="match status" value="1"/>
</dbReference>
<dbReference type="PANTHER" id="PTHR30349:SF88">
    <property type="entry name" value="BLL1584 PROTEIN"/>
    <property type="match status" value="1"/>
</dbReference>
<dbReference type="EMBL" id="JBIGHV010000010">
    <property type="protein sequence ID" value="MFG6432957.1"/>
    <property type="molecule type" value="Genomic_DNA"/>
</dbReference>
<keyword evidence="1" id="KW-0229">DNA integration</keyword>
<evidence type="ECO:0000256" key="4">
    <source>
        <dbReference type="SAM" id="MobiDB-lite"/>
    </source>
</evidence>
<name>A0ABW7FCK4_9BURK</name>
<keyword evidence="7" id="KW-1185">Reference proteome</keyword>
<proteinExistence type="predicted"/>
<feature type="domain" description="Tyr recombinase" evidence="5">
    <location>
        <begin position="215"/>
        <end position="386"/>
    </location>
</feature>
<reference evidence="6 7" key="1">
    <citation type="submission" date="2024-08" db="EMBL/GenBank/DDBJ databases">
        <authorList>
            <person name="Lu H."/>
        </authorList>
    </citation>
    <scope>NUCLEOTIDE SEQUENCE [LARGE SCALE GENOMIC DNA]</scope>
    <source>
        <strain evidence="6 7">LYH14W</strain>
    </source>
</reference>
<evidence type="ECO:0000256" key="1">
    <source>
        <dbReference type="ARBA" id="ARBA00022908"/>
    </source>
</evidence>
<sequence length="390" mass="43527">MVTRIDTVAARGKLKTRREPYWHRVRKGCFVGFRKMSATGGGWMARARDDGPADAKQFFHPLGDFSDIADHLRFDAATKAAFIWFDHIERGGQAGPTTVRVACSRYVDHVRTLKGEKAAKDAEQRFDNYVLNDKKLAETNLAKLTPSQVGVWRDSLISRPTKSGPNRGQRRSDSTLNRDLTPFRAALNLAFEDGLVTTDFAWRTKLRPIKGADRSRDLYLDRGQRQSFLTKAPVDLAAFIRGMCQVPLRPGAVAALDAGGWDRRLKVLKLGKDKSGRDRRIKMPDVVADHFDAATKDKLPTAPMFTRFDGKRWDKDAWKWPIKETVKAAGLPPGTTAYTFRHSVITDLVVEGLDLLTIAQISGTSVVMIERHYGHLRGDVASAALARVAV</sequence>
<comment type="caution">
    <text evidence="6">The sequence shown here is derived from an EMBL/GenBank/DDBJ whole genome shotgun (WGS) entry which is preliminary data.</text>
</comment>
<dbReference type="InterPro" id="IPR013762">
    <property type="entry name" value="Integrase-like_cat_sf"/>
</dbReference>
<dbReference type="InterPro" id="IPR010998">
    <property type="entry name" value="Integrase_recombinase_N"/>
</dbReference>
<dbReference type="PROSITE" id="PS51898">
    <property type="entry name" value="TYR_RECOMBINASE"/>
    <property type="match status" value="1"/>
</dbReference>
<dbReference type="Proteomes" id="UP001606210">
    <property type="component" value="Unassembled WGS sequence"/>
</dbReference>
<dbReference type="Gene3D" id="1.10.443.10">
    <property type="entry name" value="Intergrase catalytic core"/>
    <property type="match status" value="1"/>
</dbReference>
<accession>A0ABW7FCK4</accession>
<keyword evidence="2" id="KW-0238">DNA-binding</keyword>
<dbReference type="PANTHER" id="PTHR30349">
    <property type="entry name" value="PHAGE INTEGRASE-RELATED"/>
    <property type="match status" value="1"/>
</dbReference>
<evidence type="ECO:0000256" key="2">
    <source>
        <dbReference type="ARBA" id="ARBA00023125"/>
    </source>
</evidence>